<evidence type="ECO:0000256" key="7">
    <source>
        <dbReference type="ARBA" id="ARBA00041163"/>
    </source>
</evidence>
<keyword evidence="11" id="KW-1185">Reference proteome</keyword>
<feature type="domain" description="Ciliary microtubule inner protein 2A-C-like" evidence="9">
    <location>
        <begin position="16"/>
        <end position="48"/>
    </location>
</feature>
<evidence type="ECO:0000256" key="2">
    <source>
        <dbReference type="ARBA" id="ARBA00022490"/>
    </source>
</evidence>
<keyword evidence="4" id="KW-0966">Cell projection</keyword>
<dbReference type="InterPro" id="IPR018902">
    <property type="entry name" value="CMI2A-C-like_dom"/>
</dbReference>
<dbReference type="PANTHER" id="PTHR22146">
    <property type="entry name" value="CAT EYE SYNDROME CRITICAL REGION PROTEIN 6"/>
    <property type="match status" value="1"/>
</dbReference>
<evidence type="ECO:0000256" key="1">
    <source>
        <dbReference type="ARBA" id="ARBA00004430"/>
    </source>
</evidence>
<dbReference type="Proteomes" id="UP000261420">
    <property type="component" value="Unplaced"/>
</dbReference>
<dbReference type="GeneID" id="111234257"/>
<feature type="region of interest" description="Disordered" evidence="8">
    <location>
        <begin position="216"/>
        <end position="247"/>
    </location>
</feature>
<feature type="compositionally biased region" description="Basic and acidic residues" evidence="8">
    <location>
        <begin position="224"/>
        <end position="234"/>
    </location>
</feature>
<evidence type="ECO:0000313" key="11">
    <source>
        <dbReference type="Proteomes" id="UP000261420"/>
    </source>
</evidence>
<accession>A0A3B4UWH9</accession>
<organism evidence="10 11">
    <name type="scientific">Seriola dumerili</name>
    <name type="common">Greater amberjack</name>
    <name type="synonym">Caranx dumerili</name>
    <dbReference type="NCBI Taxonomy" id="41447"/>
    <lineage>
        <taxon>Eukaryota</taxon>
        <taxon>Metazoa</taxon>
        <taxon>Chordata</taxon>
        <taxon>Craniata</taxon>
        <taxon>Vertebrata</taxon>
        <taxon>Euteleostomi</taxon>
        <taxon>Actinopterygii</taxon>
        <taxon>Neopterygii</taxon>
        <taxon>Teleostei</taxon>
        <taxon>Neoteleostei</taxon>
        <taxon>Acanthomorphata</taxon>
        <taxon>Carangaria</taxon>
        <taxon>Carangiformes</taxon>
        <taxon>Carangidae</taxon>
        <taxon>Seriola</taxon>
    </lineage>
</organism>
<dbReference type="STRING" id="41447.ENSSDUP00000022803"/>
<evidence type="ECO:0000259" key="9">
    <source>
        <dbReference type="Pfam" id="PF10629"/>
    </source>
</evidence>
<protein>
    <recommendedName>
        <fullName evidence="7">Ciliary microtubule inner protein 2B</fullName>
    </recommendedName>
</protein>
<dbReference type="CTD" id="730112"/>
<evidence type="ECO:0000256" key="8">
    <source>
        <dbReference type="SAM" id="MobiDB-lite"/>
    </source>
</evidence>
<dbReference type="GO" id="GO:0005930">
    <property type="term" value="C:axoneme"/>
    <property type="evidence" value="ECO:0007669"/>
    <property type="project" value="UniProtKB-SubCell"/>
</dbReference>
<dbReference type="RefSeq" id="XP_022617953.1">
    <property type="nucleotide sequence ID" value="XM_022762232.1"/>
</dbReference>
<dbReference type="Pfam" id="PF10629">
    <property type="entry name" value="CMI2B-like"/>
    <property type="match status" value="1"/>
</dbReference>
<dbReference type="GO" id="GO:0015630">
    <property type="term" value="C:microtubule cytoskeleton"/>
    <property type="evidence" value="ECO:0007669"/>
    <property type="project" value="UniProtKB-ARBA"/>
</dbReference>
<dbReference type="KEGG" id="sdu:111234257"/>
<evidence type="ECO:0000256" key="4">
    <source>
        <dbReference type="ARBA" id="ARBA00023273"/>
    </source>
</evidence>
<keyword evidence="2" id="KW-0963">Cytoplasm</keyword>
<proteinExistence type="inferred from homology"/>
<keyword evidence="3" id="KW-0206">Cytoskeleton</keyword>
<evidence type="ECO:0000256" key="5">
    <source>
        <dbReference type="ARBA" id="ARBA00035003"/>
    </source>
</evidence>
<evidence type="ECO:0000313" key="10">
    <source>
        <dbReference type="Ensembl" id="ENSSDUP00000022803.1"/>
    </source>
</evidence>
<evidence type="ECO:0000256" key="3">
    <source>
        <dbReference type="ARBA" id="ARBA00023212"/>
    </source>
</evidence>
<comment type="function">
    <text evidence="5">Microtubule inner protein (MIP) part of the dynein-decorated doublet microtubules (DMTs) in cilia axoneme, which is required for motile cilia beating.</text>
</comment>
<comment type="subcellular location">
    <subcellularLocation>
        <location evidence="1">Cytoplasm</location>
        <location evidence="1">Cytoskeleton</location>
        <location evidence="1">Cilium axoneme</location>
    </subcellularLocation>
</comment>
<reference evidence="10" key="2">
    <citation type="submission" date="2025-09" db="UniProtKB">
        <authorList>
            <consortium name="Ensembl"/>
        </authorList>
    </citation>
    <scope>IDENTIFICATION</scope>
</reference>
<name>A0A3B4UWH9_SERDU</name>
<reference evidence="10" key="1">
    <citation type="submission" date="2025-08" db="UniProtKB">
        <authorList>
            <consortium name="Ensembl"/>
        </authorList>
    </citation>
    <scope>IDENTIFICATION</scope>
</reference>
<dbReference type="OMA" id="CCGQDLT"/>
<dbReference type="Ensembl" id="ENSSDUT00000023221.1">
    <property type="protein sequence ID" value="ENSSDUP00000022803.1"/>
    <property type="gene ID" value="ENSSDUG00000016589.1"/>
</dbReference>
<dbReference type="AlphaFoldDB" id="A0A3B4UWH9"/>
<dbReference type="GeneTree" id="ENSGT00940000154822"/>
<sequence length="289" mass="32219">MEKYAPKFSKVLLTPDPHYIPGYAGYCPQLKFNMGKSYGQLTAELLTSPDVKHSSRLVIPTDHVRSTVTADTAALTLRGIPDSNLKKVIPGYTGFIPGRKNYFSCSYSETCRKALTEFYQEGRVQTRRHSTDLPVIVNCTSQQSERPTLPLTAITNEVISYKPLKPFVPPGKPYHMEDDNPHKYFISGFTGHVPKCRSLIGKGYPITTNQALIQFGKQQQSDPTSHDTAGRKDSSTPPMPNIYPSNRGVVPSFTGHIPGYQFMYGHTFGQLSQNALEKSGIKRTLREQS</sequence>
<comment type="similarity">
    <text evidence="6">Belongs to the CIMIP2 family.</text>
</comment>
<dbReference type="PANTHER" id="PTHR22146:SF8">
    <property type="entry name" value="PROTEIN FAM166B"/>
    <property type="match status" value="1"/>
</dbReference>
<evidence type="ECO:0000256" key="6">
    <source>
        <dbReference type="ARBA" id="ARBA00035661"/>
    </source>
</evidence>